<dbReference type="Gene3D" id="3.40.50.720">
    <property type="entry name" value="NAD(P)-binding Rossmann-like Domain"/>
    <property type="match status" value="1"/>
</dbReference>
<name>A0A225AUP4_TALAT</name>
<dbReference type="AlphaFoldDB" id="A0A225AUP4"/>
<dbReference type="RefSeq" id="XP_020122215.1">
    <property type="nucleotide sequence ID" value="XM_020265077.1"/>
</dbReference>
<dbReference type="SUPFAM" id="SSF50129">
    <property type="entry name" value="GroES-like"/>
    <property type="match status" value="1"/>
</dbReference>
<keyword evidence="4" id="KW-0560">Oxidoreductase</keyword>
<accession>A0A225AUP4</accession>
<keyword evidence="3" id="KW-0521">NADP</keyword>
<dbReference type="Pfam" id="PF00107">
    <property type="entry name" value="ADH_zinc_N"/>
    <property type="match status" value="1"/>
</dbReference>
<dbReference type="InterPro" id="IPR011032">
    <property type="entry name" value="GroES-like_sf"/>
</dbReference>
<sequence length="358" mass="37659">MNAGAVMQALVGGESGGYRLADDIPIPAPKPGTMLCRVHAVALSPYDAKIVDYSNTPDAVGGCDFAGVVVEVGEGVTRFKTGDRILAVTFGLSASDKSAGAFAEYALATEDLSCRVPDELSLTQASSMGLGIATAGLALFQAPGLQLATKLVPKEESDAKVFVLVSGGATGTGTMATQLLKGAGYIPIVTCSPSNNALCESYGAVACFDYNSPTCGADIREYTDNSLTSVFDCVTDATTMKMCYEAIGSSGGKYVALEAIATTIKYTRRDVAADWLMAPTILGTPVELPGAYGRPSTPEHRRFGTDLFLLAEKWIQKGEIKHHPLEIREGGLARIPTYVNDLRVGNVRAKRQVVPLIC</sequence>
<evidence type="ECO:0000313" key="6">
    <source>
        <dbReference type="EMBL" id="OKL62094.1"/>
    </source>
</evidence>
<dbReference type="InterPro" id="IPR047122">
    <property type="entry name" value="Trans-enoyl_RdTase-like"/>
</dbReference>
<comment type="caution">
    <text evidence="6">The sequence shown here is derived from an EMBL/GenBank/DDBJ whole genome shotgun (WGS) entry which is preliminary data.</text>
</comment>
<gene>
    <name evidence="6" type="ORF">UA08_02976</name>
</gene>
<dbReference type="SUPFAM" id="SSF51735">
    <property type="entry name" value="NAD(P)-binding Rossmann-fold domains"/>
    <property type="match status" value="1"/>
</dbReference>
<evidence type="ECO:0000256" key="4">
    <source>
        <dbReference type="ARBA" id="ARBA00023002"/>
    </source>
</evidence>
<dbReference type="InterPro" id="IPR036291">
    <property type="entry name" value="NAD(P)-bd_dom_sf"/>
</dbReference>
<dbReference type="GO" id="GO:0000166">
    <property type="term" value="F:nucleotide binding"/>
    <property type="evidence" value="ECO:0007669"/>
    <property type="project" value="UniProtKB-KW"/>
</dbReference>
<dbReference type="EMBL" id="LFMY01000003">
    <property type="protein sequence ID" value="OKL62094.1"/>
    <property type="molecule type" value="Genomic_DNA"/>
</dbReference>
<dbReference type="SMART" id="SM00829">
    <property type="entry name" value="PKS_ER"/>
    <property type="match status" value="1"/>
</dbReference>
<organism evidence="6 7">
    <name type="scientific">Talaromyces atroroseus</name>
    <dbReference type="NCBI Taxonomy" id="1441469"/>
    <lineage>
        <taxon>Eukaryota</taxon>
        <taxon>Fungi</taxon>
        <taxon>Dikarya</taxon>
        <taxon>Ascomycota</taxon>
        <taxon>Pezizomycotina</taxon>
        <taxon>Eurotiomycetes</taxon>
        <taxon>Eurotiomycetidae</taxon>
        <taxon>Eurotiales</taxon>
        <taxon>Trichocomaceae</taxon>
        <taxon>Talaromyces</taxon>
        <taxon>Talaromyces sect. Trachyspermi</taxon>
    </lineage>
</organism>
<dbReference type="InterPro" id="IPR013154">
    <property type="entry name" value="ADH-like_N"/>
</dbReference>
<dbReference type="OrthoDB" id="48317at2759"/>
<dbReference type="PANTHER" id="PTHR45348:SF6">
    <property type="entry name" value="TRANS-ENOYL REDUCTASE APDC"/>
    <property type="match status" value="1"/>
</dbReference>
<dbReference type="STRING" id="1441469.A0A225AUP4"/>
<dbReference type="PANTHER" id="PTHR45348">
    <property type="entry name" value="HYPOTHETICAL OXIDOREDUCTASE (EUROFUNG)"/>
    <property type="match status" value="1"/>
</dbReference>
<proteinExistence type="inferred from homology"/>
<feature type="domain" description="Enoyl reductase (ER)" evidence="5">
    <location>
        <begin position="13"/>
        <end position="300"/>
    </location>
</feature>
<evidence type="ECO:0000256" key="1">
    <source>
        <dbReference type="ARBA" id="ARBA00008072"/>
    </source>
</evidence>
<reference evidence="6 7" key="1">
    <citation type="submission" date="2015-06" db="EMBL/GenBank/DDBJ databases">
        <title>Talaromyces atroroseus IBT 11181 draft genome.</title>
        <authorList>
            <person name="Rasmussen K.B."/>
            <person name="Rasmussen S."/>
            <person name="Petersen B."/>
            <person name="Sicheritz-Ponten T."/>
            <person name="Mortensen U.H."/>
            <person name="Thrane U."/>
        </authorList>
    </citation>
    <scope>NUCLEOTIDE SEQUENCE [LARGE SCALE GENOMIC DNA]</scope>
    <source>
        <strain evidence="6 7">IBT 11181</strain>
    </source>
</reference>
<dbReference type="Proteomes" id="UP000214365">
    <property type="component" value="Unassembled WGS sequence"/>
</dbReference>
<evidence type="ECO:0000313" key="7">
    <source>
        <dbReference type="Proteomes" id="UP000214365"/>
    </source>
</evidence>
<dbReference type="InterPro" id="IPR013149">
    <property type="entry name" value="ADH-like_C"/>
</dbReference>
<comment type="similarity">
    <text evidence="1">Belongs to the zinc-containing alcohol dehydrogenase family.</text>
</comment>
<evidence type="ECO:0000256" key="2">
    <source>
        <dbReference type="ARBA" id="ARBA00022741"/>
    </source>
</evidence>
<dbReference type="GeneID" id="31002731"/>
<dbReference type="CDD" id="cd08249">
    <property type="entry name" value="enoyl_reductase_like"/>
    <property type="match status" value="1"/>
</dbReference>
<dbReference type="Pfam" id="PF08240">
    <property type="entry name" value="ADH_N"/>
    <property type="match status" value="1"/>
</dbReference>
<keyword evidence="2" id="KW-0547">Nucleotide-binding</keyword>
<evidence type="ECO:0000259" key="5">
    <source>
        <dbReference type="SMART" id="SM00829"/>
    </source>
</evidence>
<dbReference type="Gene3D" id="3.90.180.10">
    <property type="entry name" value="Medium-chain alcohol dehydrogenases, catalytic domain"/>
    <property type="match status" value="1"/>
</dbReference>
<dbReference type="InterPro" id="IPR020843">
    <property type="entry name" value="ER"/>
</dbReference>
<evidence type="ECO:0000256" key="3">
    <source>
        <dbReference type="ARBA" id="ARBA00022857"/>
    </source>
</evidence>
<dbReference type="GO" id="GO:0016651">
    <property type="term" value="F:oxidoreductase activity, acting on NAD(P)H"/>
    <property type="evidence" value="ECO:0007669"/>
    <property type="project" value="InterPro"/>
</dbReference>
<keyword evidence="7" id="KW-1185">Reference proteome</keyword>
<protein>
    <recommendedName>
        <fullName evidence="5">Enoyl reductase (ER) domain-containing protein</fullName>
    </recommendedName>
</protein>